<proteinExistence type="predicted"/>
<feature type="transmembrane region" description="Helical" evidence="7">
    <location>
        <begin position="346"/>
        <end position="365"/>
    </location>
</feature>
<evidence type="ECO:0000256" key="4">
    <source>
        <dbReference type="ARBA" id="ARBA00022692"/>
    </source>
</evidence>
<dbReference type="STRING" id="863239.GCA_000213935_01586"/>
<dbReference type="InterPro" id="IPR050171">
    <property type="entry name" value="MFS_Transporters"/>
</dbReference>
<feature type="transmembrane region" description="Helical" evidence="7">
    <location>
        <begin position="53"/>
        <end position="74"/>
    </location>
</feature>
<dbReference type="Gene3D" id="1.20.1250.20">
    <property type="entry name" value="MFS general substrate transporter like domains"/>
    <property type="match status" value="1"/>
</dbReference>
<protein>
    <recommendedName>
        <fullName evidence="8">Major facilitator superfamily (MFS) profile domain-containing protein</fullName>
    </recommendedName>
</protein>
<feature type="transmembrane region" description="Helical" evidence="7">
    <location>
        <begin position="105"/>
        <end position="129"/>
    </location>
</feature>
<dbReference type="EMBL" id="DQID01000148">
    <property type="protein sequence ID" value="HCT14238.1"/>
    <property type="molecule type" value="Genomic_DNA"/>
</dbReference>
<evidence type="ECO:0000256" key="7">
    <source>
        <dbReference type="SAM" id="Phobius"/>
    </source>
</evidence>
<evidence type="ECO:0000256" key="2">
    <source>
        <dbReference type="ARBA" id="ARBA00022448"/>
    </source>
</evidence>
<dbReference type="InterPro" id="IPR020846">
    <property type="entry name" value="MFS_dom"/>
</dbReference>
<dbReference type="PROSITE" id="PS00217">
    <property type="entry name" value="SUGAR_TRANSPORT_2"/>
    <property type="match status" value="1"/>
</dbReference>
<feature type="transmembrane region" description="Helical" evidence="7">
    <location>
        <begin position="306"/>
        <end position="334"/>
    </location>
</feature>
<keyword evidence="3" id="KW-1003">Cell membrane</keyword>
<dbReference type="Proteomes" id="UP000261739">
    <property type="component" value="Unassembled WGS sequence"/>
</dbReference>
<dbReference type="InterPro" id="IPR005829">
    <property type="entry name" value="Sugar_transporter_CS"/>
</dbReference>
<feature type="transmembrane region" description="Helical" evidence="7">
    <location>
        <begin position="280"/>
        <end position="300"/>
    </location>
</feature>
<comment type="subcellular location">
    <subcellularLocation>
        <location evidence="1">Cell membrane</location>
        <topology evidence="1">Multi-pass membrane protein</topology>
    </subcellularLocation>
</comment>
<dbReference type="PANTHER" id="PTHR23517:SF13">
    <property type="entry name" value="MAJOR FACILITATOR SUPERFAMILY MFS_1"/>
    <property type="match status" value="1"/>
</dbReference>
<dbReference type="InterPro" id="IPR036259">
    <property type="entry name" value="MFS_trans_sf"/>
</dbReference>
<dbReference type="AlphaFoldDB" id="A0A3D4SY77"/>
<keyword evidence="6 7" id="KW-0472">Membrane</keyword>
<feature type="transmembrane region" description="Helical" evidence="7">
    <location>
        <begin position="250"/>
        <end position="273"/>
    </location>
</feature>
<feature type="transmembrane region" description="Helical" evidence="7">
    <location>
        <begin position="217"/>
        <end position="238"/>
    </location>
</feature>
<dbReference type="PROSITE" id="PS50850">
    <property type="entry name" value="MFS"/>
    <property type="match status" value="1"/>
</dbReference>
<gene>
    <name evidence="9" type="ORF">DIW82_05425</name>
</gene>
<feature type="transmembrane region" description="Helical" evidence="7">
    <location>
        <begin position="169"/>
        <end position="191"/>
    </location>
</feature>
<evidence type="ECO:0000259" key="8">
    <source>
        <dbReference type="PROSITE" id="PS50850"/>
    </source>
</evidence>
<dbReference type="InterPro" id="IPR011701">
    <property type="entry name" value="MFS"/>
</dbReference>
<evidence type="ECO:0000313" key="9">
    <source>
        <dbReference type="EMBL" id="HCT14238.1"/>
    </source>
</evidence>
<name>A0A3D4SY77_9CORY</name>
<accession>A0A3D4SY77</accession>
<comment type="caution">
    <text evidence="9">The sequence shown here is derived from an EMBL/GenBank/DDBJ whole genome shotgun (WGS) entry which is preliminary data.</text>
</comment>
<feature type="transmembrane region" description="Helical" evidence="7">
    <location>
        <begin position="141"/>
        <end position="163"/>
    </location>
</feature>
<evidence type="ECO:0000256" key="3">
    <source>
        <dbReference type="ARBA" id="ARBA00022475"/>
    </source>
</evidence>
<dbReference type="PANTHER" id="PTHR23517">
    <property type="entry name" value="RESISTANCE PROTEIN MDTM, PUTATIVE-RELATED-RELATED"/>
    <property type="match status" value="1"/>
</dbReference>
<organism evidence="9 10">
    <name type="scientific">Corynebacterium nuruki</name>
    <dbReference type="NCBI Taxonomy" id="1032851"/>
    <lineage>
        <taxon>Bacteria</taxon>
        <taxon>Bacillati</taxon>
        <taxon>Actinomycetota</taxon>
        <taxon>Actinomycetes</taxon>
        <taxon>Mycobacteriales</taxon>
        <taxon>Corynebacteriaceae</taxon>
        <taxon>Corynebacterium</taxon>
    </lineage>
</organism>
<feature type="transmembrane region" description="Helical" evidence="7">
    <location>
        <begin position="81"/>
        <end position="99"/>
    </location>
</feature>
<keyword evidence="2" id="KW-0813">Transport</keyword>
<feature type="domain" description="Major facilitator superfamily (MFS) profile" evidence="8">
    <location>
        <begin position="15"/>
        <end position="397"/>
    </location>
</feature>
<dbReference type="GO" id="GO:0005886">
    <property type="term" value="C:plasma membrane"/>
    <property type="evidence" value="ECO:0007669"/>
    <property type="project" value="UniProtKB-SubCell"/>
</dbReference>
<dbReference type="Pfam" id="PF07690">
    <property type="entry name" value="MFS_1"/>
    <property type="match status" value="1"/>
</dbReference>
<dbReference type="SUPFAM" id="SSF103473">
    <property type="entry name" value="MFS general substrate transporter"/>
    <property type="match status" value="1"/>
</dbReference>
<evidence type="ECO:0000256" key="6">
    <source>
        <dbReference type="ARBA" id="ARBA00023136"/>
    </source>
</evidence>
<evidence type="ECO:0000256" key="5">
    <source>
        <dbReference type="ARBA" id="ARBA00022989"/>
    </source>
</evidence>
<sequence>MNNAHPASPPRSSASLVAAVLGLMVVVMAHSNMPTPLYYIYGRDFEVTTGAITVIYVMYAVGIAVGLVLVNAVTARVGQRYTLVLAAAAGIVSNLLFLVADGIGWLLAARIFTGIACGFVMSVGTTLAVELTAAEHRQRTAVAATACNVSGMGLGPVLGGIAADHAASPVTVVFTVHLALLVLLVVQLVLLRRADTTGSVPWTGWFRPPSAAGFRPAFYGLSLIGLAGVGVFGLIAALTPAFLTEIGVDASFTVSGLVVACTFAGSAVAQFALKRVGLRSGVLTGASAVILGLVLLAVAVGTGQMWLYILAAVVSGIGQGMTLSRSVAAVSAAAQDAAERVSAVSLFYFLVYLLASVPVVLVGVVQRNAGLGTAAVAFSVLSAVVVAVGVALAGRRL</sequence>
<reference evidence="9 10" key="1">
    <citation type="journal article" date="2018" name="Nat. Biotechnol.">
        <title>A standardized bacterial taxonomy based on genome phylogeny substantially revises the tree of life.</title>
        <authorList>
            <person name="Parks D.H."/>
            <person name="Chuvochina M."/>
            <person name="Waite D.W."/>
            <person name="Rinke C."/>
            <person name="Skarshewski A."/>
            <person name="Chaumeil P.A."/>
            <person name="Hugenholtz P."/>
        </authorList>
    </citation>
    <scope>NUCLEOTIDE SEQUENCE [LARGE SCALE GENOMIC DNA]</scope>
    <source>
        <strain evidence="9">UBA11247</strain>
    </source>
</reference>
<evidence type="ECO:0000313" key="10">
    <source>
        <dbReference type="Proteomes" id="UP000261739"/>
    </source>
</evidence>
<evidence type="ECO:0000256" key="1">
    <source>
        <dbReference type="ARBA" id="ARBA00004651"/>
    </source>
</evidence>
<feature type="transmembrane region" description="Helical" evidence="7">
    <location>
        <begin position="371"/>
        <end position="393"/>
    </location>
</feature>
<keyword evidence="4 7" id="KW-0812">Transmembrane</keyword>
<keyword evidence="5 7" id="KW-1133">Transmembrane helix</keyword>
<dbReference type="GO" id="GO:0022857">
    <property type="term" value="F:transmembrane transporter activity"/>
    <property type="evidence" value="ECO:0007669"/>
    <property type="project" value="InterPro"/>
</dbReference>